<reference evidence="2" key="1">
    <citation type="submission" date="2019-12" db="EMBL/GenBank/DDBJ databases">
        <title>Novel species isolated from a subtropical stream in China.</title>
        <authorList>
            <person name="Lu H."/>
        </authorList>
    </citation>
    <scope>NUCLEOTIDE SEQUENCE [LARGE SCALE GENOMIC DNA]</scope>
    <source>
        <strain evidence="2">FT93W</strain>
    </source>
</reference>
<sequence length="296" mass="33365">MSDDQLKTLGAEHGAYSVVTEREAERDRSITIDANEKEVVGHCYPLDSFTRRGGAVPDGKPERFEFLIHNRGSLSEWAARNLAIRYPKSEGNELRLYMSASDGFYAKTNDIFYIYTVAGSDRPHIGFIARPTWDGFWESPLLPEATDSSNPSDDIFDEVFQREIGGVARGSVFKTSRMQYPRNPQIALDALKRAGFRCEIDPSHATFRSAASGNQFVEAHHLIPMAVQNQFESSLDVTENIISLCPTCHKHIHFGTDETRVPYLEMLYARRMRDLAIRDIGVALDVLLRAYGTRLA</sequence>
<proteinExistence type="predicted"/>
<accession>A0A845HWY9</accession>
<dbReference type="Pfam" id="PF01844">
    <property type="entry name" value="HNH"/>
    <property type="match status" value="1"/>
</dbReference>
<dbReference type="InterPro" id="IPR003615">
    <property type="entry name" value="HNH_nuc"/>
</dbReference>
<dbReference type="Proteomes" id="UP000444316">
    <property type="component" value="Unassembled WGS sequence"/>
</dbReference>
<gene>
    <name evidence="2" type="ORF">GTP23_12735</name>
</gene>
<name>A0A845HWY9_9BURK</name>
<evidence type="ECO:0000313" key="3">
    <source>
        <dbReference type="Proteomes" id="UP000444316"/>
    </source>
</evidence>
<protein>
    <recommendedName>
        <fullName evidence="1">HNH domain-containing protein</fullName>
    </recommendedName>
</protein>
<evidence type="ECO:0000313" key="2">
    <source>
        <dbReference type="EMBL" id="MYN45914.1"/>
    </source>
</evidence>
<evidence type="ECO:0000259" key="1">
    <source>
        <dbReference type="Pfam" id="PF01844"/>
    </source>
</evidence>
<comment type="caution">
    <text evidence="2">The sequence shown here is derived from an EMBL/GenBank/DDBJ whole genome shotgun (WGS) entry which is preliminary data.</text>
</comment>
<dbReference type="AlphaFoldDB" id="A0A845HWY9"/>
<dbReference type="EMBL" id="WWCL01000002">
    <property type="protein sequence ID" value="MYN45914.1"/>
    <property type="molecule type" value="Genomic_DNA"/>
</dbReference>
<dbReference type="RefSeq" id="WP_161035453.1">
    <property type="nucleotide sequence ID" value="NZ_WWCL01000002.1"/>
</dbReference>
<dbReference type="InterPro" id="IPR002711">
    <property type="entry name" value="HNH"/>
</dbReference>
<keyword evidence="3" id="KW-1185">Reference proteome</keyword>
<organism evidence="2 3">
    <name type="scientific">Duganella fentianensis</name>
    <dbReference type="NCBI Taxonomy" id="2692177"/>
    <lineage>
        <taxon>Bacteria</taxon>
        <taxon>Pseudomonadati</taxon>
        <taxon>Pseudomonadota</taxon>
        <taxon>Betaproteobacteria</taxon>
        <taxon>Burkholderiales</taxon>
        <taxon>Oxalobacteraceae</taxon>
        <taxon>Telluria group</taxon>
        <taxon>Duganella</taxon>
    </lineage>
</organism>
<dbReference type="GO" id="GO:0003676">
    <property type="term" value="F:nucleic acid binding"/>
    <property type="evidence" value="ECO:0007669"/>
    <property type="project" value="InterPro"/>
</dbReference>
<dbReference type="CDD" id="cd00085">
    <property type="entry name" value="HNHc"/>
    <property type="match status" value="1"/>
</dbReference>
<feature type="domain" description="HNH" evidence="1">
    <location>
        <begin position="216"/>
        <end position="253"/>
    </location>
</feature>
<dbReference type="GO" id="GO:0008270">
    <property type="term" value="F:zinc ion binding"/>
    <property type="evidence" value="ECO:0007669"/>
    <property type="project" value="InterPro"/>
</dbReference>
<dbReference type="GO" id="GO:0004519">
    <property type="term" value="F:endonuclease activity"/>
    <property type="evidence" value="ECO:0007669"/>
    <property type="project" value="InterPro"/>
</dbReference>